<evidence type="ECO:0000256" key="2">
    <source>
        <dbReference type="ARBA" id="ARBA00022801"/>
    </source>
</evidence>
<dbReference type="CDD" id="cd01285">
    <property type="entry name" value="nucleoside_deaminase"/>
    <property type="match status" value="1"/>
</dbReference>
<evidence type="ECO:0000313" key="6">
    <source>
        <dbReference type="Proteomes" id="UP001150538"/>
    </source>
</evidence>
<dbReference type="PANTHER" id="PTHR11079">
    <property type="entry name" value="CYTOSINE DEAMINASE FAMILY MEMBER"/>
    <property type="match status" value="1"/>
</dbReference>
<proteinExistence type="predicted"/>
<dbReference type="PROSITE" id="PS00903">
    <property type="entry name" value="CYT_DCMP_DEAMINASES_1"/>
    <property type="match status" value="1"/>
</dbReference>
<name>A0A9W8A593_9FUNG</name>
<dbReference type="Proteomes" id="UP001150538">
    <property type="component" value="Unassembled WGS sequence"/>
</dbReference>
<dbReference type="GO" id="GO:0005634">
    <property type="term" value="C:nucleus"/>
    <property type="evidence" value="ECO:0007669"/>
    <property type="project" value="TreeGrafter"/>
</dbReference>
<dbReference type="InterPro" id="IPR016192">
    <property type="entry name" value="APOBEC/CMP_deaminase_Zn-bd"/>
</dbReference>
<sequence length="185" mass="20831">MSTQEETQLTLPIDIKNDPEYNTHIKFMKEALNMAEEAYQEDEVPVGCVFVHNGEILCRGRNKTNETKNGTTHAELVAIDTILTNENISQRKYTPDVFKNSDLYVTVEPCIMCASALRQIGLEGVGRPDGRSPPVPITVGGYCHDEAIYMLRKFYVKENVNAPNPKKKANRILKTNDLVLEDSQD</sequence>
<keyword evidence="3" id="KW-0862">Zinc</keyword>
<evidence type="ECO:0000259" key="4">
    <source>
        <dbReference type="PROSITE" id="PS51747"/>
    </source>
</evidence>
<dbReference type="PROSITE" id="PS51747">
    <property type="entry name" value="CYT_DCMP_DEAMINASES_2"/>
    <property type="match status" value="1"/>
</dbReference>
<protein>
    <submittedName>
        <fullName evidence="5">tRNA(Adenine34) deaminase</fullName>
    </submittedName>
</protein>
<accession>A0A9W8A593</accession>
<dbReference type="InterPro" id="IPR002125">
    <property type="entry name" value="CMP_dCMP_dom"/>
</dbReference>
<dbReference type="SUPFAM" id="SSF53927">
    <property type="entry name" value="Cytidine deaminase-like"/>
    <property type="match status" value="1"/>
</dbReference>
<keyword evidence="2" id="KW-0378">Hydrolase</keyword>
<dbReference type="Gene3D" id="3.40.140.10">
    <property type="entry name" value="Cytidine Deaminase, domain 2"/>
    <property type="match status" value="1"/>
</dbReference>
<reference evidence="5" key="1">
    <citation type="submission" date="2022-07" db="EMBL/GenBank/DDBJ databases">
        <title>Phylogenomic reconstructions and comparative analyses of Kickxellomycotina fungi.</title>
        <authorList>
            <person name="Reynolds N.K."/>
            <person name="Stajich J.E."/>
            <person name="Barry K."/>
            <person name="Grigoriev I.V."/>
            <person name="Crous P."/>
            <person name="Smith M.E."/>
        </authorList>
    </citation>
    <scope>NUCLEOTIDE SEQUENCE</scope>
    <source>
        <strain evidence="5">NBRC 100468</strain>
    </source>
</reference>
<comment type="caution">
    <text evidence="5">The sequence shown here is derived from an EMBL/GenBank/DDBJ whole genome shotgun (WGS) entry which is preliminary data.</text>
</comment>
<dbReference type="GO" id="GO:0005737">
    <property type="term" value="C:cytoplasm"/>
    <property type="evidence" value="ECO:0007669"/>
    <property type="project" value="TreeGrafter"/>
</dbReference>
<dbReference type="EMBL" id="JANBPU010000043">
    <property type="protein sequence ID" value="KAJ1918530.1"/>
    <property type="molecule type" value="Genomic_DNA"/>
</dbReference>
<feature type="domain" description="CMP/dCMP-type deaminase" evidence="4">
    <location>
        <begin position="22"/>
        <end position="154"/>
    </location>
</feature>
<evidence type="ECO:0000313" key="5">
    <source>
        <dbReference type="EMBL" id="KAJ1918530.1"/>
    </source>
</evidence>
<dbReference type="AlphaFoldDB" id="A0A9W8A593"/>
<organism evidence="5 6">
    <name type="scientific">Mycoemilia scoparia</name>
    <dbReference type="NCBI Taxonomy" id="417184"/>
    <lineage>
        <taxon>Eukaryota</taxon>
        <taxon>Fungi</taxon>
        <taxon>Fungi incertae sedis</taxon>
        <taxon>Zoopagomycota</taxon>
        <taxon>Kickxellomycotina</taxon>
        <taxon>Kickxellomycetes</taxon>
        <taxon>Kickxellales</taxon>
        <taxon>Kickxellaceae</taxon>
        <taxon>Mycoemilia</taxon>
    </lineage>
</organism>
<dbReference type="InterPro" id="IPR016193">
    <property type="entry name" value="Cytidine_deaminase-like"/>
</dbReference>
<keyword evidence="1" id="KW-0479">Metal-binding</keyword>
<dbReference type="PANTHER" id="PTHR11079:SF149">
    <property type="entry name" value="TRNA-SPECIFIC ADENOSINE DEAMINASE 2"/>
    <property type="match status" value="1"/>
</dbReference>
<evidence type="ECO:0000256" key="3">
    <source>
        <dbReference type="ARBA" id="ARBA00022833"/>
    </source>
</evidence>
<evidence type="ECO:0000256" key="1">
    <source>
        <dbReference type="ARBA" id="ARBA00022723"/>
    </source>
</evidence>
<dbReference type="OrthoDB" id="1701769at2759"/>
<dbReference type="GO" id="GO:0052717">
    <property type="term" value="F:tRNA-specific adenosine-34 deaminase activity"/>
    <property type="evidence" value="ECO:0007669"/>
    <property type="project" value="TreeGrafter"/>
</dbReference>
<gene>
    <name evidence="5" type="primary">TAD2</name>
    <name evidence="5" type="ORF">H4219_002544</name>
</gene>
<keyword evidence="6" id="KW-1185">Reference proteome</keyword>
<dbReference type="GO" id="GO:0002100">
    <property type="term" value="P:tRNA wobble adenosine to inosine editing"/>
    <property type="evidence" value="ECO:0007669"/>
    <property type="project" value="TreeGrafter"/>
</dbReference>
<dbReference type="Pfam" id="PF00383">
    <property type="entry name" value="dCMP_cyt_deam_1"/>
    <property type="match status" value="1"/>
</dbReference>
<dbReference type="GO" id="GO:0008270">
    <property type="term" value="F:zinc ion binding"/>
    <property type="evidence" value="ECO:0007669"/>
    <property type="project" value="InterPro"/>
</dbReference>